<keyword evidence="4" id="KW-0813">Transport</keyword>
<evidence type="ECO:0000256" key="5">
    <source>
        <dbReference type="ARBA" id="ARBA00022490"/>
    </source>
</evidence>
<evidence type="ECO:0000313" key="19">
    <source>
        <dbReference type="Proteomes" id="UP000327236"/>
    </source>
</evidence>
<keyword evidence="11 16" id="KW-0460">Magnesium</keyword>
<dbReference type="GO" id="GO:0009401">
    <property type="term" value="P:phosphoenolpyruvate-dependent sugar phosphotransferase system"/>
    <property type="evidence" value="ECO:0007669"/>
    <property type="project" value="UniProtKB-KW"/>
</dbReference>
<dbReference type="Pfam" id="PF02255">
    <property type="entry name" value="PTS_IIA"/>
    <property type="match status" value="1"/>
</dbReference>
<name>A0A5N1I7Z8_LACJE</name>
<dbReference type="Proteomes" id="UP000327236">
    <property type="component" value="Unassembled WGS sequence"/>
</dbReference>
<dbReference type="PROSITE" id="PS51095">
    <property type="entry name" value="PTS_EIIA_TYPE_3"/>
    <property type="match status" value="1"/>
</dbReference>
<protein>
    <recommendedName>
        <fullName evidence="3">PTS system lactose-specific EIIA component</fullName>
    </recommendedName>
    <alternativeName>
        <fullName evidence="12">EIIA-Lac</fullName>
    </alternativeName>
    <alternativeName>
        <fullName evidence="14">EIII-Lac</fullName>
    </alternativeName>
    <alternativeName>
        <fullName evidence="13">Lactose-specific phosphotransferase enzyme IIA component</fullName>
    </alternativeName>
</protein>
<feature type="binding site" evidence="16">
    <location>
        <position position="86"/>
    </location>
    <ligand>
        <name>Mg(2+)</name>
        <dbReference type="ChEBI" id="CHEBI:18420"/>
        <note>ligand shared between all trimeric partners</note>
    </ligand>
</feature>
<dbReference type="OrthoDB" id="350602at2"/>
<keyword evidence="7" id="KW-0762">Sugar transport</keyword>
<evidence type="ECO:0000313" key="18">
    <source>
        <dbReference type="EMBL" id="KAA9321216.1"/>
    </source>
</evidence>
<dbReference type="AlphaFoldDB" id="A0A5N1I7Z8"/>
<organism evidence="18 19">
    <name type="scientific">Lactobacillus jensenii</name>
    <dbReference type="NCBI Taxonomy" id="109790"/>
    <lineage>
        <taxon>Bacteria</taxon>
        <taxon>Bacillati</taxon>
        <taxon>Bacillota</taxon>
        <taxon>Bacilli</taxon>
        <taxon>Lactobacillales</taxon>
        <taxon>Lactobacillaceae</taxon>
        <taxon>Lactobacillus</taxon>
    </lineage>
</organism>
<evidence type="ECO:0000256" key="6">
    <source>
        <dbReference type="ARBA" id="ARBA00022553"/>
    </source>
</evidence>
<dbReference type="InterPro" id="IPR003188">
    <property type="entry name" value="PTS_IIA_lac/cel"/>
</dbReference>
<accession>A0A5N1I7Z8</accession>
<comment type="subcellular location">
    <subcellularLocation>
        <location evidence="1">Cytoplasm</location>
    </subcellularLocation>
</comment>
<dbReference type="PANTHER" id="PTHR34382:SF9">
    <property type="entry name" value="PHOSPHOTRANSFERASE SYSTEM SUGAR-SPECIFIC EII COMPONENT"/>
    <property type="match status" value="1"/>
</dbReference>
<evidence type="ECO:0000256" key="17">
    <source>
        <dbReference type="PROSITE-ProRule" id="PRU00418"/>
    </source>
</evidence>
<comment type="caution">
    <text evidence="18">The sequence shown here is derived from an EMBL/GenBank/DDBJ whole genome shotgun (WGS) entry which is preliminary data.</text>
</comment>
<proteinExistence type="predicted"/>
<keyword evidence="10 16" id="KW-0479">Metal-binding</keyword>
<keyword evidence="5" id="KW-0963">Cytoplasm</keyword>
<evidence type="ECO:0000256" key="10">
    <source>
        <dbReference type="ARBA" id="ARBA00022723"/>
    </source>
</evidence>
<keyword evidence="6" id="KW-0597">Phosphoprotein</keyword>
<evidence type="ECO:0000256" key="1">
    <source>
        <dbReference type="ARBA" id="ARBA00004496"/>
    </source>
</evidence>
<comment type="cofactor">
    <cofactor evidence="16">
        <name>Mg(2+)</name>
        <dbReference type="ChEBI" id="CHEBI:18420"/>
    </cofactor>
    <text evidence="16">Binds 1 Mg(2+) ion per trimer.</text>
</comment>
<evidence type="ECO:0000256" key="12">
    <source>
        <dbReference type="ARBA" id="ARBA00030293"/>
    </source>
</evidence>
<dbReference type="GO" id="GO:0016740">
    <property type="term" value="F:transferase activity"/>
    <property type="evidence" value="ECO:0007669"/>
    <property type="project" value="UniProtKB-KW"/>
</dbReference>
<dbReference type="InterPro" id="IPR036542">
    <property type="entry name" value="PTS_IIA_lac/cel_sf"/>
</dbReference>
<reference evidence="18 19" key="1">
    <citation type="submission" date="2019-09" db="EMBL/GenBank/DDBJ databases">
        <title>Draft genome sequence assemblies of isolates from the urinary tract.</title>
        <authorList>
            <person name="Mores C.R."/>
            <person name="Putonti C."/>
            <person name="Wolfe A.J."/>
        </authorList>
    </citation>
    <scope>NUCLEOTIDE SEQUENCE [LARGE SCALE GENOMIC DNA]</scope>
    <source>
        <strain evidence="18 19">UMB246</strain>
    </source>
</reference>
<dbReference type="EMBL" id="VYWW01000032">
    <property type="protein sequence ID" value="KAA9321216.1"/>
    <property type="molecule type" value="Genomic_DNA"/>
</dbReference>
<evidence type="ECO:0000256" key="9">
    <source>
        <dbReference type="ARBA" id="ARBA00022683"/>
    </source>
</evidence>
<gene>
    <name evidence="18" type="ORF">F6H94_06795</name>
</gene>
<evidence type="ECO:0000256" key="3">
    <source>
        <dbReference type="ARBA" id="ARBA00014322"/>
    </source>
</evidence>
<evidence type="ECO:0000256" key="2">
    <source>
        <dbReference type="ARBA" id="ARBA00011233"/>
    </source>
</evidence>
<feature type="active site" description="Tele-phosphohistidine intermediate" evidence="15">
    <location>
        <position position="83"/>
    </location>
</feature>
<keyword evidence="8" id="KW-0808">Transferase</keyword>
<evidence type="ECO:0000256" key="4">
    <source>
        <dbReference type="ARBA" id="ARBA00022448"/>
    </source>
</evidence>
<evidence type="ECO:0000256" key="13">
    <source>
        <dbReference type="ARBA" id="ARBA00031467"/>
    </source>
</evidence>
<dbReference type="GO" id="GO:0005737">
    <property type="term" value="C:cytoplasm"/>
    <property type="evidence" value="ECO:0007669"/>
    <property type="project" value="UniProtKB-SubCell"/>
</dbReference>
<evidence type="ECO:0000256" key="16">
    <source>
        <dbReference type="PIRSR" id="PIRSR000699-2"/>
    </source>
</evidence>
<dbReference type="PIRSF" id="PIRSF000699">
    <property type="entry name" value="PTS_IILac_III"/>
    <property type="match status" value="1"/>
</dbReference>
<dbReference type="RefSeq" id="WP_151141602.1">
    <property type="nucleotide sequence ID" value="NZ_CP160084.1"/>
</dbReference>
<evidence type="ECO:0000256" key="8">
    <source>
        <dbReference type="ARBA" id="ARBA00022679"/>
    </source>
</evidence>
<evidence type="ECO:0000256" key="7">
    <source>
        <dbReference type="ARBA" id="ARBA00022597"/>
    </source>
</evidence>
<dbReference type="GO" id="GO:0046872">
    <property type="term" value="F:metal ion binding"/>
    <property type="evidence" value="ECO:0007669"/>
    <property type="project" value="UniProtKB-KW"/>
</dbReference>
<evidence type="ECO:0000256" key="15">
    <source>
        <dbReference type="PIRSR" id="PIRSR000699-1"/>
    </source>
</evidence>
<keyword evidence="9" id="KW-0598">Phosphotransferase system</keyword>
<evidence type="ECO:0000256" key="14">
    <source>
        <dbReference type="ARBA" id="ARBA00032708"/>
    </source>
</evidence>
<comment type="subunit">
    <text evidence="2">Homotrimer.</text>
</comment>
<dbReference type="CDD" id="cd00215">
    <property type="entry name" value="PTS_IIA_lac"/>
    <property type="match status" value="1"/>
</dbReference>
<dbReference type="SUPFAM" id="SSF46973">
    <property type="entry name" value="Enzyme IIa from lactose specific PTS, IIa-lac"/>
    <property type="match status" value="1"/>
</dbReference>
<feature type="modified residue" description="Phosphohistidine; by HPr" evidence="17">
    <location>
        <position position="83"/>
    </location>
</feature>
<sequence length="118" mass="13338">MTNIMKNSEDVNTIGFSIVAYAGDARSDLVDSLKWAKDGKFEEAHRLVVEAEKSINLAHNIQTKMLTKEASGENLTLSFIMAHGQDTLMTTMLLKDQMDTILDLYERVFVLEKKLEVE</sequence>
<dbReference type="PANTHER" id="PTHR34382">
    <property type="entry name" value="PTS SYSTEM N,N'-DIACETYLCHITOBIOSE-SPECIFIC EIIA COMPONENT"/>
    <property type="match status" value="1"/>
</dbReference>
<dbReference type="Gene3D" id="1.20.58.80">
    <property type="entry name" value="Phosphotransferase system, lactose/cellobiose-type IIA subunit"/>
    <property type="match status" value="1"/>
</dbReference>
<evidence type="ECO:0000256" key="11">
    <source>
        <dbReference type="ARBA" id="ARBA00022842"/>
    </source>
</evidence>